<gene>
    <name evidence="2" type="ORF">CYMTET_41165</name>
</gene>
<reference evidence="2 3" key="1">
    <citation type="journal article" date="2015" name="Genome Biol. Evol.">
        <title>Comparative Genomics of a Bacterivorous Green Alga Reveals Evolutionary Causalities and Consequences of Phago-Mixotrophic Mode of Nutrition.</title>
        <authorList>
            <person name="Burns J.A."/>
            <person name="Paasch A."/>
            <person name="Narechania A."/>
            <person name="Kim E."/>
        </authorList>
    </citation>
    <scope>NUCLEOTIDE SEQUENCE [LARGE SCALE GENOMIC DNA]</scope>
    <source>
        <strain evidence="2 3">PLY_AMNH</strain>
    </source>
</reference>
<feature type="chain" id="PRO_5041988858" evidence="1">
    <location>
        <begin position="25"/>
        <end position="226"/>
    </location>
</feature>
<organism evidence="2 3">
    <name type="scientific">Cymbomonas tetramitiformis</name>
    <dbReference type="NCBI Taxonomy" id="36881"/>
    <lineage>
        <taxon>Eukaryota</taxon>
        <taxon>Viridiplantae</taxon>
        <taxon>Chlorophyta</taxon>
        <taxon>Pyramimonadophyceae</taxon>
        <taxon>Pyramimonadales</taxon>
        <taxon>Pyramimonadaceae</taxon>
        <taxon>Cymbomonas</taxon>
    </lineage>
</organism>
<comment type="caution">
    <text evidence="2">The sequence shown here is derived from an EMBL/GenBank/DDBJ whole genome shotgun (WGS) entry which is preliminary data.</text>
</comment>
<evidence type="ECO:0000256" key="1">
    <source>
        <dbReference type="SAM" id="SignalP"/>
    </source>
</evidence>
<sequence>MLCWTRSILAYSLQHLCYPNLVAADWVEASGIAFSDDRKRAELEIVRRLWDAGRPMPSVEKLLDIYFLPGVLDPSEMNANFNACVREGCIERHAISQLSGIVTDVSAELKREVRQLRRYRGYTPGALKEDVGAQLPRSTYFRRRSAAEPRVSAVTVAALYAQPRLASDPSSAPFGQSFLDKMSVVLAGNDDVQERRAIYLHGTFCAARAAGVLHKAFLPSTAAACV</sequence>
<dbReference type="EMBL" id="LGRX02027366">
    <property type="protein sequence ID" value="KAK3249402.1"/>
    <property type="molecule type" value="Genomic_DNA"/>
</dbReference>
<feature type="signal peptide" evidence="1">
    <location>
        <begin position="1"/>
        <end position="24"/>
    </location>
</feature>
<keyword evidence="3" id="KW-1185">Reference proteome</keyword>
<accession>A0AAE0C8S9</accession>
<proteinExistence type="predicted"/>
<evidence type="ECO:0000313" key="2">
    <source>
        <dbReference type="EMBL" id="KAK3249402.1"/>
    </source>
</evidence>
<dbReference type="Proteomes" id="UP001190700">
    <property type="component" value="Unassembled WGS sequence"/>
</dbReference>
<protein>
    <submittedName>
        <fullName evidence="2">Uncharacterized protein</fullName>
    </submittedName>
</protein>
<dbReference type="AlphaFoldDB" id="A0AAE0C8S9"/>
<keyword evidence="1" id="KW-0732">Signal</keyword>
<evidence type="ECO:0000313" key="3">
    <source>
        <dbReference type="Proteomes" id="UP001190700"/>
    </source>
</evidence>
<name>A0AAE0C8S9_9CHLO</name>